<accession>A0A3R7CAN5</accession>
<dbReference type="InterPro" id="IPR007133">
    <property type="entry name" value="RNA_pol_II-assoc_Paf1"/>
</dbReference>
<dbReference type="AlphaFoldDB" id="A0A3R7CAN5"/>
<dbReference type="Pfam" id="PF03985">
    <property type="entry name" value="Paf1"/>
    <property type="match status" value="1"/>
</dbReference>
<dbReference type="EMBL" id="QUTF01002055">
    <property type="protein sequence ID" value="RHZ42250.1"/>
    <property type="molecule type" value="Genomic_DNA"/>
</dbReference>
<comment type="caution">
    <text evidence="5">The sequence shown here is derived from an EMBL/GenBank/DDBJ whole genome shotgun (WGS) entry which is preliminary data.</text>
</comment>
<name>A0A3R7CAN5_APHAT</name>
<dbReference type="Proteomes" id="UP000286510">
    <property type="component" value="Unassembled WGS sequence"/>
</dbReference>
<evidence type="ECO:0000256" key="2">
    <source>
        <dbReference type="ARBA" id="ARBA00007560"/>
    </source>
</evidence>
<dbReference type="PANTHER" id="PTHR23188">
    <property type="entry name" value="RNA POLYMERASE II-ASSOCIATED FACTOR 1 HOMOLOG"/>
    <property type="match status" value="1"/>
</dbReference>
<dbReference type="GO" id="GO:0000993">
    <property type="term" value="F:RNA polymerase II complex binding"/>
    <property type="evidence" value="ECO:0007669"/>
    <property type="project" value="TreeGrafter"/>
</dbReference>
<comment type="subcellular location">
    <subcellularLocation>
        <location evidence="1">Nucleus</location>
    </subcellularLocation>
</comment>
<evidence type="ECO:0000256" key="3">
    <source>
        <dbReference type="ARBA" id="ARBA00023242"/>
    </source>
</evidence>
<evidence type="ECO:0000256" key="1">
    <source>
        <dbReference type="ARBA" id="ARBA00004123"/>
    </source>
</evidence>
<reference evidence="5 6" key="1">
    <citation type="submission" date="2018-08" db="EMBL/GenBank/DDBJ databases">
        <title>Aphanomyces genome sequencing and annotation.</title>
        <authorList>
            <person name="Minardi D."/>
            <person name="Oidtmann B."/>
            <person name="Van Der Giezen M."/>
            <person name="Studholme D.J."/>
        </authorList>
    </citation>
    <scope>NUCLEOTIDE SEQUENCE [LARGE SCALE GENOMIC DNA]</scope>
    <source>
        <strain evidence="5 6">FDL457</strain>
    </source>
</reference>
<protein>
    <submittedName>
        <fullName evidence="5">Uncharacterized protein</fullName>
    </submittedName>
</protein>
<proteinExistence type="inferred from homology"/>
<dbReference type="VEuPathDB" id="FungiDB:H257_14428"/>
<keyword evidence="3" id="KW-0539">Nucleus</keyword>
<gene>
    <name evidence="5" type="ORF">DYB26_007018</name>
</gene>
<organism evidence="5 6">
    <name type="scientific">Aphanomyces astaci</name>
    <name type="common">Crayfish plague agent</name>
    <dbReference type="NCBI Taxonomy" id="112090"/>
    <lineage>
        <taxon>Eukaryota</taxon>
        <taxon>Sar</taxon>
        <taxon>Stramenopiles</taxon>
        <taxon>Oomycota</taxon>
        <taxon>Saprolegniomycetes</taxon>
        <taxon>Saprolegniales</taxon>
        <taxon>Verrucalvaceae</taxon>
        <taxon>Aphanomyces</taxon>
    </lineage>
</organism>
<dbReference type="GO" id="GO:0006368">
    <property type="term" value="P:transcription elongation by RNA polymerase II"/>
    <property type="evidence" value="ECO:0007669"/>
    <property type="project" value="InterPro"/>
</dbReference>
<feature type="compositionally biased region" description="Basic and acidic residues" evidence="4">
    <location>
        <begin position="371"/>
        <end position="410"/>
    </location>
</feature>
<evidence type="ECO:0000313" key="6">
    <source>
        <dbReference type="Proteomes" id="UP000286510"/>
    </source>
</evidence>
<sequence length="735" mass="82277">MLLRYGSKTRYQYERTLMRLKAWLLREHPGCITNGEVDLPLDPVACKGFLAYECVKRGPSGAEVEPQQFKSYSTVNACKSAIKFMHKESNVRVSDELETLLAGDALVVQYAFTKNDQVGKNCTPRHIFANPGNPAICPILSLAVLIFTRGAQRGRSANLVFGENAGERFSAWLSKTCELHSVEMSSFGVLVKDIGTHSFRKGVASELSNTPGGPEAVNVWLRAGWTLGSVQGRYIFAGSGGDQFVGRAAAGHNVNDVEFSCLPPHFKDVGLSNEQWEAALPGYSTFYPSSFRQITPFLVASLSHHYIWLQHNLGKHHPLFLAPVWTSGRTTGPATSAGTLIMNKPGESTTTARRDDKPREYSSSSHGEKKRSREDDKKMNEMDRRKIQKYKDDKLKERKDHTRRVLEQQAQEKRRALLGKQSEFIGTLEFRNQLPDLPFDAKFIQYAHDADRFVKYKPSQVERDYVHEFYVEQNLGLPIDLIDPEKFEVPDVSERAMTNVDVELLNMPEIISGASAAKAKIRPHVPWLRRSEFMGTDLSEAVHQFKNESELQVEIRDKNQAMLSVIMQKDLEQRANESFDLCPAADNMSYDILPSTDTRDPTTHDRESHALLRNVVTVSQPNAADVLLGSILFPSTGHKAVGGGDTHDSDEDGGSEKFKFFRDYIGGDSKRRRGAVVHRRAYNDAEEEKRTESLLTVGGIYDERLNGMVGHGGHHVKDAQDDDVGSPDVSEEDSD</sequence>
<dbReference type="VEuPathDB" id="FungiDB:H257_04212"/>
<dbReference type="PANTHER" id="PTHR23188:SF12">
    <property type="entry name" value="RNA POLYMERASE II-ASSOCIATED FACTOR 1 HOMOLOG"/>
    <property type="match status" value="1"/>
</dbReference>
<dbReference type="GO" id="GO:0016593">
    <property type="term" value="C:Cdc73/Paf1 complex"/>
    <property type="evidence" value="ECO:0007669"/>
    <property type="project" value="InterPro"/>
</dbReference>
<feature type="region of interest" description="Disordered" evidence="4">
    <location>
        <begin position="706"/>
        <end position="735"/>
    </location>
</feature>
<feature type="compositionally biased region" description="Acidic residues" evidence="4">
    <location>
        <begin position="720"/>
        <end position="735"/>
    </location>
</feature>
<evidence type="ECO:0000256" key="4">
    <source>
        <dbReference type="SAM" id="MobiDB-lite"/>
    </source>
</evidence>
<comment type="similarity">
    <text evidence="2">Belongs to the PAF1 family.</text>
</comment>
<dbReference type="GO" id="GO:0003682">
    <property type="term" value="F:chromatin binding"/>
    <property type="evidence" value="ECO:0007669"/>
    <property type="project" value="TreeGrafter"/>
</dbReference>
<feature type="region of interest" description="Disordered" evidence="4">
    <location>
        <begin position="332"/>
        <end position="410"/>
    </location>
</feature>
<evidence type="ECO:0000313" key="5">
    <source>
        <dbReference type="EMBL" id="RHZ42250.1"/>
    </source>
</evidence>